<sequence length="96" mass="11169">MGYLHYCQQQIYRFDDRTLAHLRTVISNKLLQQESFVFTWNDTGLQRTIWLHPSMSIVFEFESAVTPDLNREWLQALGSLANSPTGLRLVDEPALQ</sequence>
<feature type="domain" description="DUF7882" evidence="1">
    <location>
        <begin position="1"/>
        <end position="92"/>
    </location>
</feature>
<accession>A0A934Q6D5</accession>
<keyword evidence="3" id="KW-1185">Reference proteome</keyword>
<dbReference type="GO" id="GO:0016874">
    <property type="term" value="F:ligase activity"/>
    <property type="evidence" value="ECO:0007669"/>
    <property type="project" value="UniProtKB-KW"/>
</dbReference>
<evidence type="ECO:0000313" key="3">
    <source>
        <dbReference type="Proteomes" id="UP000608530"/>
    </source>
</evidence>
<dbReference type="EMBL" id="JAEHOH010000001">
    <property type="protein sequence ID" value="MBK0417427.1"/>
    <property type="molecule type" value="Genomic_DNA"/>
</dbReference>
<keyword evidence="2" id="KW-0436">Ligase</keyword>
<evidence type="ECO:0000313" key="2">
    <source>
        <dbReference type="EMBL" id="MBK0417427.1"/>
    </source>
</evidence>
<protein>
    <submittedName>
        <fullName evidence="2">ATP-dependent DNA ligase</fullName>
    </submittedName>
</protein>
<name>A0A934Q6D5_9MICO</name>
<gene>
    <name evidence="2" type="ORF">JD276_00035</name>
</gene>
<reference evidence="2" key="1">
    <citation type="submission" date="2020-12" db="EMBL/GenBank/DDBJ databases">
        <title>Leucobacter sp. CAS1, isolated from Chromium sludge.</title>
        <authorList>
            <person name="Xu Z."/>
        </authorList>
    </citation>
    <scope>NUCLEOTIDE SEQUENCE</scope>
    <source>
        <strain evidence="2">CSA1</strain>
    </source>
</reference>
<proteinExistence type="predicted"/>
<dbReference type="AlphaFoldDB" id="A0A934Q6D5"/>
<dbReference type="InterPro" id="IPR057204">
    <property type="entry name" value="DUF7882"/>
</dbReference>
<dbReference type="Pfam" id="PF25355">
    <property type="entry name" value="DUF7882"/>
    <property type="match status" value="1"/>
</dbReference>
<organism evidence="2 3">
    <name type="scientific">Leucobacter chromiisoli</name>
    <dbReference type="NCBI Taxonomy" id="2796471"/>
    <lineage>
        <taxon>Bacteria</taxon>
        <taxon>Bacillati</taxon>
        <taxon>Actinomycetota</taxon>
        <taxon>Actinomycetes</taxon>
        <taxon>Micrococcales</taxon>
        <taxon>Microbacteriaceae</taxon>
        <taxon>Leucobacter</taxon>
    </lineage>
</organism>
<evidence type="ECO:0000259" key="1">
    <source>
        <dbReference type="Pfam" id="PF25355"/>
    </source>
</evidence>
<dbReference type="RefSeq" id="WP_200112513.1">
    <property type="nucleotide sequence ID" value="NZ_JAEHOH010000001.1"/>
</dbReference>
<comment type="caution">
    <text evidence="2">The sequence shown here is derived from an EMBL/GenBank/DDBJ whole genome shotgun (WGS) entry which is preliminary data.</text>
</comment>
<dbReference type="Proteomes" id="UP000608530">
    <property type="component" value="Unassembled WGS sequence"/>
</dbReference>